<reference evidence="2 3" key="1">
    <citation type="submission" date="2019-08" db="EMBL/GenBank/DDBJ databases">
        <authorList>
            <person name="Dhanesh K."/>
            <person name="Kumar G."/>
            <person name="Sasikala C."/>
            <person name="Venkata Ramana C."/>
        </authorList>
    </citation>
    <scope>NUCLEOTIDE SEQUENCE [LARGE SCALE GENOMIC DNA]</scope>
    <source>
        <strain evidence="2 3">JC645</strain>
    </source>
</reference>
<protein>
    <submittedName>
        <fullName evidence="2">Uncharacterized protein</fullName>
    </submittedName>
</protein>
<evidence type="ECO:0000313" key="2">
    <source>
        <dbReference type="EMBL" id="KAA5535422.1"/>
    </source>
</evidence>
<evidence type="ECO:0000313" key="3">
    <source>
        <dbReference type="Proteomes" id="UP000324479"/>
    </source>
</evidence>
<keyword evidence="3" id="KW-1185">Reference proteome</keyword>
<comment type="caution">
    <text evidence="2">The sequence shown here is derived from an EMBL/GenBank/DDBJ whole genome shotgun (WGS) entry which is preliminary data.</text>
</comment>
<feature type="transmembrane region" description="Helical" evidence="1">
    <location>
        <begin position="40"/>
        <end position="61"/>
    </location>
</feature>
<keyword evidence="1" id="KW-0812">Transmembrane</keyword>
<keyword evidence="1" id="KW-0472">Membrane</keyword>
<organism evidence="2 3">
    <name type="scientific">Roseiconus nitratireducens</name>
    <dbReference type="NCBI Taxonomy" id="2605748"/>
    <lineage>
        <taxon>Bacteria</taxon>
        <taxon>Pseudomonadati</taxon>
        <taxon>Planctomycetota</taxon>
        <taxon>Planctomycetia</taxon>
        <taxon>Pirellulales</taxon>
        <taxon>Pirellulaceae</taxon>
        <taxon>Roseiconus</taxon>
    </lineage>
</organism>
<dbReference type="RefSeq" id="WP_150080033.1">
    <property type="nucleotide sequence ID" value="NZ_VWOX01000047.1"/>
</dbReference>
<evidence type="ECO:0000256" key="1">
    <source>
        <dbReference type="SAM" id="Phobius"/>
    </source>
</evidence>
<gene>
    <name evidence="2" type="ORF">FYK55_28540</name>
</gene>
<sequence>MNSEADTEFAIGRALYTNADIFEVTVDGDLTEIRPKPTPYVSITLTALLITAFFVGFAYVLHRNNVNQPIRSFSIVAAVALLAVGGYVTISIWQYNTEQKSGPVLMHDSSTGLVTLPRLQVEFPADSIEYFQHLSSYSPSQSQYLQGRRVTEINMVVRDAGLTMRYGLLTSAVPLDKLESEISALRLAPVRRQIQHRLELRKRLDELTWTDERRGEVNLTD</sequence>
<name>A0A5M6CN59_9BACT</name>
<proteinExistence type="predicted"/>
<dbReference type="AlphaFoldDB" id="A0A5M6CN59"/>
<dbReference type="EMBL" id="VWOX01000047">
    <property type="protein sequence ID" value="KAA5535422.1"/>
    <property type="molecule type" value="Genomic_DNA"/>
</dbReference>
<dbReference type="Proteomes" id="UP000324479">
    <property type="component" value="Unassembled WGS sequence"/>
</dbReference>
<keyword evidence="1" id="KW-1133">Transmembrane helix</keyword>
<accession>A0A5M6CN59</accession>
<feature type="transmembrane region" description="Helical" evidence="1">
    <location>
        <begin position="73"/>
        <end position="93"/>
    </location>
</feature>